<dbReference type="STRING" id="1742972.COMA1_50062"/>
<gene>
    <name evidence="2" type="ORF">COMA1_50062</name>
</gene>
<dbReference type="Proteomes" id="UP000199032">
    <property type="component" value="Unassembled WGS sequence"/>
</dbReference>
<dbReference type="GO" id="GO:0043683">
    <property type="term" value="P:type IV pilus assembly"/>
    <property type="evidence" value="ECO:0007669"/>
    <property type="project" value="InterPro"/>
</dbReference>
<dbReference type="Gene3D" id="3.30.70.60">
    <property type="match status" value="1"/>
</dbReference>
<name>A0A0S4LQP8_9BACT</name>
<dbReference type="OrthoDB" id="9779687at2"/>
<keyword evidence="1" id="KW-0812">Transmembrane</keyword>
<protein>
    <submittedName>
        <fullName evidence="2">Uncharacterized protein</fullName>
    </submittedName>
</protein>
<reference evidence="2 3" key="1">
    <citation type="submission" date="2015-10" db="EMBL/GenBank/DDBJ databases">
        <authorList>
            <person name="Gilbert D.G."/>
        </authorList>
    </citation>
    <scope>NUCLEOTIDE SEQUENCE [LARGE SCALE GENOMIC DNA]</scope>
    <source>
        <strain evidence="2">COMA1</strain>
    </source>
</reference>
<dbReference type="EMBL" id="CZQA01000011">
    <property type="protein sequence ID" value="CUS38356.1"/>
    <property type="molecule type" value="Genomic_DNA"/>
</dbReference>
<evidence type="ECO:0000313" key="3">
    <source>
        <dbReference type="Proteomes" id="UP000199032"/>
    </source>
</evidence>
<keyword evidence="1" id="KW-0472">Membrane</keyword>
<evidence type="ECO:0000256" key="1">
    <source>
        <dbReference type="SAM" id="Phobius"/>
    </source>
</evidence>
<dbReference type="GO" id="GO:0043107">
    <property type="term" value="P:type IV pilus-dependent motility"/>
    <property type="evidence" value="ECO:0007669"/>
    <property type="project" value="InterPro"/>
</dbReference>
<proteinExistence type="predicted"/>
<sequence>MRKRLIALLQHPFAPLLPWGGIAIGLFVALIFVQSIGLADLQAKRQRVEAEWETVRQSLVHHREARNAAKDLTQVWALLPGERDFGPLALGISDEAKREGVVLPALSYKTEPTTVAHTTKGLLQGSMSGRYEDLRRFIHDLETADELLFIEDLELNRAGSLQNAALTFNIKIATYLRADHEKRNIQEIIH</sequence>
<dbReference type="InterPro" id="IPR014717">
    <property type="entry name" value="Transl_elong_EF1B/ribsomal_bS6"/>
</dbReference>
<dbReference type="Pfam" id="PF04350">
    <property type="entry name" value="PilO"/>
    <property type="match status" value="1"/>
</dbReference>
<keyword evidence="3" id="KW-1185">Reference proteome</keyword>
<keyword evidence="1" id="KW-1133">Transmembrane helix</keyword>
<accession>A0A0S4LQP8</accession>
<evidence type="ECO:0000313" key="2">
    <source>
        <dbReference type="EMBL" id="CUS38356.1"/>
    </source>
</evidence>
<dbReference type="RefSeq" id="WP_090750754.1">
    <property type="nucleotide sequence ID" value="NZ_CZQA01000011.1"/>
</dbReference>
<dbReference type="AlphaFoldDB" id="A0A0S4LQP8"/>
<feature type="transmembrane region" description="Helical" evidence="1">
    <location>
        <begin position="16"/>
        <end position="39"/>
    </location>
</feature>
<dbReference type="InterPro" id="IPR007445">
    <property type="entry name" value="PilO"/>
</dbReference>
<organism evidence="2 3">
    <name type="scientific">Candidatus Nitrospira nitrosa</name>
    <dbReference type="NCBI Taxonomy" id="1742972"/>
    <lineage>
        <taxon>Bacteria</taxon>
        <taxon>Pseudomonadati</taxon>
        <taxon>Nitrospirota</taxon>
        <taxon>Nitrospiria</taxon>
        <taxon>Nitrospirales</taxon>
        <taxon>Nitrospiraceae</taxon>
        <taxon>Nitrospira</taxon>
    </lineage>
</organism>